<comment type="caution">
    <text evidence="1">The sequence shown here is derived from an EMBL/GenBank/DDBJ whole genome shotgun (WGS) entry which is preliminary data.</text>
</comment>
<evidence type="ECO:0008006" key="3">
    <source>
        <dbReference type="Google" id="ProtNLM"/>
    </source>
</evidence>
<gene>
    <name evidence="1" type="ORF">GCM10010916_01090</name>
</gene>
<evidence type="ECO:0000313" key="2">
    <source>
        <dbReference type="Proteomes" id="UP000644756"/>
    </source>
</evidence>
<sequence length="212" mass="24332">MLFAAIAAMHIEILAKVRKKNEDDYLSFRVQAVWGIINYHLEVPFIRFLDEKVQVKQEQTDNFPVGDNRKGGLEKISIEMIMDKLEKARILLKYTDHLTAWVRKTLTHVKITAWDWRTTVGTGDAAWTAMATGFFWSAQTALLGGISQIMRFLAVPRMQVEPEYNQTLFTTEWSCIAKIRFGYAILAGLHLLVRIRKVKGGVTAWQNILFKA</sequence>
<proteinExistence type="predicted"/>
<accession>A0A917FK59</accession>
<evidence type="ECO:0000313" key="1">
    <source>
        <dbReference type="EMBL" id="GGF87531.1"/>
    </source>
</evidence>
<dbReference type="Proteomes" id="UP000644756">
    <property type="component" value="Unassembled WGS sequence"/>
</dbReference>
<organism evidence="1 2">
    <name type="scientific">Paenibacillus abyssi</name>
    <dbReference type="NCBI Taxonomy" id="1340531"/>
    <lineage>
        <taxon>Bacteria</taxon>
        <taxon>Bacillati</taxon>
        <taxon>Bacillota</taxon>
        <taxon>Bacilli</taxon>
        <taxon>Bacillales</taxon>
        <taxon>Paenibacillaceae</taxon>
        <taxon>Paenibacillus</taxon>
    </lineage>
</organism>
<dbReference type="InterPro" id="IPR021338">
    <property type="entry name" value="DUF2953"/>
</dbReference>
<dbReference type="AlphaFoldDB" id="A0A917FK59"/>
<dbReference type="EMBL" id="BMGR01000001">
    <property type="protein sequence ID" value="GGF87531.1"/>
    <property type="molecule type" value="Genomic_DNA"/>
</dbReference>
<protein>
    <recommendedName>
        <fullName evidence="3">DUF2953 domain-containing protein</fullName>
    </recommendedName>
</protein>
<name>A0A917FK59_9BACL</name>
<reference evidence="1" key="2">
    <citation type="submission" date="2020-09" db="EMBL/GenBank/DDBJ databases">
        <authorList>
            <person name="Sun Q."/>
            <person name="Zhou Y."/>
        </authorList>
    </citation>
    <scope>NUCLEOTIDE SEQUENCE</scope>
    <source>
        <strain evidence="1">CGMCC 1.12987</strain>
    </source>
</reference>
<dbReference type="Pfam" id="PF11167">
    <property type="entry name" value="DUF2953"/>
    <property type="match status" value="1"/>
</dbReference>
<reference evidence="1" key="1">
    <citation type="journal article" date="2014" name="Int. J. Syst. Evol. Microbiol.">
        <title>Complete genome sequence of Corynebacterium casei LMG S-19264T (=DSM 44701T), isolated from a smear-ripened cheese.</title>
        <authorList>
            <consortium name="US DOE Joint Genome Institute (JGI-PGF)"/>
            <person name="Walter F."/>
            <person name="Albersmeier A."/>
            <person name="Kalinowski J."/>
            <person name="Ruckert C."/>
        </authorList>
    </citation>
    <scope>NUCLEOTIDE SEQUENCE</scope>
    <source>
        <strain evidence="1">CGMCC 1.12987</strain>
    </source>
</reference>
<keyword evidence="2" id="KW-1185">Reference proteome</keyword>